<organism evidence="5 6">
    <name type="scientific">Liquorilactobacillus nagelii</name>
    <dbReference type="NCBI Taxonomy" id="82688"/>
    <lineage>
        <taxon>Bacteria</taxon>
        <taxon>Bacillati</taxon>
        <taxon>Bacillota</taxon>
        <taxon>Bacilli</taxon>
        <taxon>Lactobacillales</taxon>
        <taxon>Lactobacillaceae</taxon>
        <taxon>Liquorilactobacillus</taxon>
    </lineage>
</organism>
<dbReference type="InterPro" id="IPR036390">
    <property type="entry name" value="WH_DNA-bd_sf"/>
</dbReference>
<dbReference type="SMART" id="SM00345">
    <property type="entry name" value="HTH_GNTR"/>
    <property type="match status" value="1"/>
</dbReference>
<dbReference type="PANTHER" id="PTHR38445:SF10">
    <property type="entry name" value="GNTR-FAMILY TRANSCRIPTIONAL REGULATOR"/>
    <property type="match status" value="1"/>
</dbReference>
<dbReference type="EMBL" id="CP018180">
    <property type="protein sequence ID" value="AUJ31281.1"/>
    <property type="molecule type" value="Genomic_DNA"/>
</dbReference>
<evidence type="ECO:0000256" key="3">
    <source>
        <dbReference type="ARBA" id="ARBA00023163"/>
    </source>
</evidence>
<keyword evidence="3" id="KW-0804">Transcription</keyword>
<dbReference type="Proteomes" id="UP000324497">
    <property type="component" value="Chromosome"/>
</dbReference>
<dbReference type="GO" id="GO:0003677">
    <property type="term" value="F:DNA binding"/>
    <property type="evidence" value="ECO:0007669"/>
    <property type="project" value="UniProtKB-KW"/>
</dbReference>
<sequence>MQFNFNSAEPLYLQVAEQIMEAILAKIYSADDQIPSTTEISRSYHINPATVLKGMNLLVNQGLIVKKRGIGMFVTPHAYQKIVEQRRDQFYQQRIIDLIKEARRLQISKDELISLIERGFNE</sequence>
<dbReference type="Gene3D" id="1.10.10.10">
    <property type="entry name" value="Winged helix-like DNA-binding domain superfamily/Winged helix DNA-binding domain"/>
    <property type="match status" value="1"/>
</dbReference>
<keyword evidence="1" id="KW-0805">Transcription regulation</keyword>
<reference evidence="5 6" key="1">
    <citation type="submission" date="2016-11" db="EMBL/GenBank/DDBJ databases">
        <title>Interaction between Lactobacillus species and yeast in water kefir.</title>
        <authorList>
            <person name="Behr J."/>
            <person name="Xu D."/>
            <person name="Vogel R.F."/>
        </authorList>
    </citation>
    <scope>NUCLEOTIDE SEQUENCE [LARGE SCALE GENOMIC DNA]</scope>
    <source>
        <strain evidence="5 6">TMW 1.1827</strain>
    </source>
</reference>
<evidence type="ECO:0000259" key="4">
    <source>
        <dbReference type="PROSITE" id="PS50949"/>
    </source>
</evidence>
<dbReference type="RefSeq" id="WP_057886644.1">
    <property type="nucleotide sequence ID" value="NZ_CP018180.1"/>
</dbReference>
<evidence type="ECO:0000313" key="6">
    <source>
        <dbReference type="Proteomes" id="UP000324497"/>
    </source>
</evidence>
<evidence type="ECO:0000256" key="2">
    <source>
        <dbReference type="ARBA" id="ARBA00023125"/>
    </source>
</evidence>
<dbReference type="PANTHER" id="PTHR38445">
    <property type="entry name" value="HTH-TYPE TRANSCRIPTIONAL REPRESSOR YTRA"/>
    <property type="match status" value="1"/>
</dbReference>
<dbReference type="GO" id="GO:0003700">
    <property type="term" value="F:DNA-binding transcription factor activity"/>
    <property type="evidence" value="ECO:0007669"/>
    <property type="project" value="InterPro"/>
</dbReference>
<dbReference type="SUPFAM" id="SSF46785">
    <property type="entry name" value="Winged helix' DNA-binding domain"/>
    <property type="match status" value="1"/>
</dbReference>
<name>A0A3Q8CB54_9LACO</name>
<evidence type="ECO:0000313" key="5">
    <source>
        <dbReference type="EMBL" id="AUJ31281.1"/>
    </source>
</evidence>
<dbReference type="AlphaFoldDB" id="A0A3Q8CB54"/>
<gene>
    <name evidence="5" type="ORF">BSQ50_01065</name>
</gene>
<dbReference type="PROSITE" id="PS50949">
    <property type="entry name" value="HTH_GNTR"/>
    <property type="match status" value="1"/>
</dbReference>
<keyword evidence="2" id="KW-0238">DNA-binding</keyword>
<keyword evidence="6" id="KW-1185">Reference proteome</keyword>
<protein>
    <submittedName>
        <fullName evidence="5">GntR family transcriptional regulator</fullName>
    </submittedName>
</protein>
<dbReference type="KEGG" id="lng:BSQ50_01065"/>
<dbReference type="GeneID" id="78522503"/>
<proteinExistence type="predicted"/>
<evidence type="ECO:0000256" key="1">
    <source>
        <dbReference type="ARBA" id="ARBA00023015"/>
    </source>
</evidence>
<dbReference type="Pfam" id="PF00392">
    <property type="entry name" value="GntR"/>
    <property type="match status" value="1"/>
</dbReference>
<dbReference type="InterPro" id="IPR036388">
    <property type="entry name" value="WH-like_DNA-bd_sf"/>
</dbReference>
<accession>A0A3Q8CB54</accession>
<dbReference type="InterPro" id="IPR000524">
    <property type="entry name" value="Tscrpt_reg_HTH_GntR"/>
</dbReference>
<dbReference type="CDD" id="cd07377">
    <property type="entry name" value="WHTH_GntR"/>
    <property type="match status" value="1"/>
</dbReference>
<feature type="domain" description="HTH gntR-type" evidence="4">
    <location>
        <begin position="9"/>
        <end position="77"/>
    </location>
</feature>